<protein>
    <submittedName>
        <fullName evidence="2">Innexin</fullName>
    </submittedName>
</protein>
<name>A0AC34GXQ2_9BILA</name>
<dbReference type="WBParaSite" id="ES5_v2.g9298.t1">
    <property type="protein sequence ID" value="ES5_v2.g9298.t1"/>
    <property type="gene ID" value="ES5_v2.g9298"/>
</dbReference>
<accession>A0AC34GXQ2</accession>
<sequence>MKKAILDFFEFLKFRHQDHDGVDNLNTRSVCIYAVAVGFLLFASEYGSHSIQCFPKASWRPGWKQYAEDLCFVEGTYFVDPHSNLPHWSELPDSGQKVKMYQWTPFVFLFIALMFHLPRVFWESITSTSYLYFHDICNSSMDYRDRAHTRALKRFSQVSTNNPALLPAHTGLDFLNRIFDHYIGNRYLIISYFFMKVWHIANVILAHLLLCLLLPDNFQEDPVDRWGYKTFWKILMGVDWKESGAFPRITTCEIATRQYSGARGDRIKHEQTQCFLAANNYIEKAFFVTWILFVFLLIANICSLGKWIWKIWFSKEYVQNFIRARISKDEKEEDLSEYANLILPDARFTILMVEAQTRKLVSAEDYTECYIEWKLHR</sequence>
<evidence type="ECO:0000313" key="1">
    <source>
        <dbReference type="Proteomes" id="UP000887579"/>
    </source>
</evidence>
<organism evidence="1 2">
    <name type="scientific">Panagrolaimus sp. ES5</name>
    <dbReference type="NCBI Taxonomy" id="591445"/>
    <lineage>
        <taxon>Eukaryota</taxon>
        <taxon>Metazoa</taxon>
        <taxon>Ecdysozoa</taxon>
        <taxon>Nematoda</taxon>
        <taxon>Chromadorea</taxon>
        <taxon>Rhabditida</taxon>
        <taxon>Tylenchina</taxon>
        <taxon>Panagrolaimomorpha</taxon>
        <taxon>Panagrolaimoidea</taxon>
        <taxon>Panagrolaimidae</taxon>
        <taxon>Panagrolaimus</taxon>
    </lineage>
</organism>
<proteinExistence type="predicted"/>
<reference evidence="2" key="1">
    <citation type="submission" date="2022-11" db="UniProtKB">
        <authorList>
            <consortium name="WormBaseParasite"/>
        </authorList>
    </citation>
    <scope>IDENTIFICATION</scope>
</reference>
<dbReference type="Proteomes" id="UP000887579">
    <property type="component" value="Unplaced"/>
</dbReference>
<evidence type="ECO:0000313" key="2">
    <source>
        <dbReference type="WBParaSite" id="ES5_v2.g9298.t1"/>
    </source>
</evidence>